<keyword evidence="5" id="KW-0998">Cell outer membrane</keyword>
<feature type="signal peptide" evidence="6">
    <location>
        <begin position="1"/>
        <end position="22"/>
    </location>
</feature>
<dbReference type="CDD" id="cd08977">
    <property type="entry name" value="SusD"/>
    <property type="match status" value="1"/>
</dbReference>
<comment type="subcellular location">
    <subcellularLocation>
        <location evidence="1">Cell outer membrane</location>
    </subcellularLocation>
</comment>
<organism evidence="9 10">
    <name type="scientific">Chitinophaga rupis</name>
    <dbReference type="NCBI Taxonomy" id="573321"/>
    <lineage>
        <taxon>Bacteria</taxon>
        <taxon>Pseudomonadati</taxon>
        <taxon>Bacteroidota</taxon>
        <taxon>Chitinophagia</taxon>
        <taxon>Chitinophagales</taxon>
        <taxon>Chitinophagaceae</taxon>
        <taxon>Chitinophaga</taxon>
    </lineage>
</organism>
<proteinExistence type="inferred from homology"/>
<feature type="chain" id="PRO_5011651634" evidence="6">
    <location>
        <begin position="23"/>
        <end position="493"/>
    </location>
</feature>
<dbReference type="InterPro" id="IPR033985">
    <property type="entry name" value="SusD-like_N"/>
</dbReference>
<dbReference type="PROSITE" id="PS51257">
    <property type="entry name" value="PROKAR_LIPOPROTEIN"/>
    <property type="match status" value="1"/>
</dbReference>
<keyword evidence="3 6" id="KW-0732">Signal</keyword>
<protein>
    <submittedName>
        <fullName evidence="9">Starch-binding associating with outer membrane</fullName>
    </submittedName>
</protein>
<feature type="domain" description="SusD-like N-terminal" evidence="8">
    <location>
        <begin position="21"/>
        <end position="224"/>
    </location>
</feature>
<reference evidence="9 10" key="1">
    <citation type="submission" date="2016-10" db="EMBL/GenBank/DDBJ databases">
        <authorList>
            <person name="de Groot N.N."/>
        </authorList>
    </citation>
    <scope>NUCLEOTIDE SEQUENCE [LARGE SCALE GENOMIC DNA]</scope>
    <source>
        <strain evidence="9 10">DSM 21039</strain>
    </source>
</reference>
<dbReference type="Pfam" id="PF14322">
    <property type="entry name" value="SusD-like_3"/>
    <property type="match status" value="1"/>
</dbReference>
<evidence type="ECO:0000256" key="5">
    <source>
        <dbReference type="ARBA" id="ARBA00023237"/>
    </source>
</evidence>
<dbReference type="GO" id="GO:0009279">
    <property type="term" value="C:cell outer membrane"/>
    <property type="evidence" value="ECO:0007669"/>
    <property type="project" value="UniProtKB-SubCell"/>
</dbReference>
<evidence type="ECO:0000259" key="7">
    <source>
        <dbReference type="Pfam" id="PF07980"/>
    </source>
</evidence>
<evidence type="ECO:0000313" key="9">
    <source>
        <dbReference type="EMBL" id="SEN69399.1"/>
    </source>
</evidence>
<gene>
    <name evidence="9" type="ORF">SAMN04488505_1129</name>
</gene>
<evidence type="ECO:0000259" key="8">
    <source>
        <dbReference type="Pfam" id="PF14322"/>
    </source>
</evidence>
<evidence type="ECO:0000256" key="3">
    <source>
        <dbReference type="ARBA" id="ARBA00022729"/>
    </source>
</evidence>
<dbReference type="Proteomes" id="UP000198984">
    <property type="component" value="Unassembled WGS sequence"/>
</dbReference>
<dbReference type="OrthoDB" id="993981at2"/>
<dbReference type="STRING" id="573321.SAMN04488505_1129"/>
<keyword evidence="10" id="KW-1185">Reference proteome</keyword>
<keyword evidence="4" id="KW-0472">Membrane</keyword>
<dbReference type="EMBL" id="FOBB01000012">
    <property type="protein sequence ID" value="SEN69399.1"/>
    <property type="molecule type" value="Genomic_DNA"/>
</dbReference>
<dbReference type="Gene3D" id="1.25.40.390">
    <property type="match status" value="1"/>
</dbReference>
<dbReference type="InterPro" id="IPR012944">
    <property type="entry name" value="SusD_RagB_dom"/>
</dbReference>
<evidence type="ECO:0000256" key="4">
    <source>
        <dbReference type="ARBA" id="ARBA00023136"/>
    </source>
</evidence>
<sequence length="493" mass="55105">MKHTRYLLLICLLLTACGKSFLDISPEQFQKEGNYFKTADQFVQALNGAYAPLQGLYTGSHWVLAEMRSDNTSYQKNTGDASGFAREELDEFREQDDNSFVYAYFNYSYNGIARCNTVLDHLSGATIDATIKTQITGQASFLRAFYYFNLVRAFGDIPLVTHEVTSTSDAFNVAERKPAADIYTQIIADAQTAIANLPDAWTNAKDKGRAVKASAQTLLAEVYLTQKQYNNAVPLLRAVMQSPNGYTLLPDYASLYTLANKNSVESIFEIQYMEGSSNEFSDFMYQFAPYNAGTSITGFGLYTGSGSGWNIPTQDMLDAYEAGDKRKDASISLSFTDPNTSKIVPYVIKYKTPHAIRYQTASNFPVYRFADVLLMLAECLNEAGFAANGEAYTLLNQVRQRAGLLPKTSGNANPALNVSTQEAFRQAVWQERRVELAFEDHRWFDLLRTGQGTAVMLAHAAREKALKAYLVPAAYTGIKLIYQYPRREVQLMD</sequence>
<evidence type="ECO:0000313" key="10">
    <source>
        <dbReference type="Proteomes" id="UP000198984"/>
    </source>
</evidence>
<dbReference type="Pfam" id="PF07980">
    <property type="entry name" value="SusD_RagB"/>
    <property type="match status" value="1"/>
</dbReference>
<evidence type="ECO:0000256" key="1">
    <source>
        <dbReference type="ARBA" id="ARBA00004442"/>
    </source>
</evidence>
<dbReference type="AlphaFoldDB" id="A0A1H8ILZ5"/>
<name>A0A1H8ILZ5_9BACT</name>
<dbReference type="RefSeq" id="WP_089920550.1">
    <property type="nucleotide sequence ID" value="NZ_FOBB01000012.1"/>
</dbReference>
<dbReference type="SUPFAM" id="SSF48452">
    <property type="entry name" value="TPR-like"/>
    <property type="match status" value="1"/>
</dbReference>
<dbReference type="InterPro" id="IPR011990">
    <property type="entry name" value="TPR-like_helical_dom_sf"/>
</dbReference>
<comment type="similarity">
    <text evidence="2">Belongs to the SusD family.</text>
</comment>
<evidence type="ECO:0000256" key="2">
    <source>
        <dbReference type="ARBA" id="ARBA00006275"/>
    </source>
</evidence>
<feature type="domain" description="RagB/SusD" evidence="7">
    <location>
        <begin position="357"/>
        <end position="449"/>
    </location>
</feature>
<evidence type="ECO:0000256" key="6">
    <source>
        <dbReference type="SAM" id="SignalP"/>
    </source>
</evidence>
<accession>A0A1H8ILZ5</accession>